<dbReference type="GO" id="GO:0006357">
    <property type="term" value="P:regulation of transcription by RNA polymerase II"/>
    <property type="evidence" value="ECO:0007669"/>
    <property type="project" value="InterPro"/>
</dbReference>
<keyword evidence="4 6" id="KW-0804">Transcription</keyword>
<dbReference type="AlphaFoldDB" id="A0A5M6C3Z2"/>
<evidence type="ECO:0000256" key="3">
    <source>
        <dbReference type="ARBA" id="ARBA00023015"/>
    </source>
</evidence>
<dbReference type="EMBL" id="CP144053">
    <property type="protein sequence ID" value="WWD17033.1"/>
    <property type="molecule type" value="Genomic_DNA"/>
</dbReference>
<gene>
    <name evidence="6" type="primary">MED10</name>
    <name evidence="8" type="ORF">CI109_101470</name>
</gene>
<feature type="compositionally biased region" description="Polar residues" evidence="7">
    <location>
        <begin position="26"/>
        <end position="45"/>
    </location>
</feature>
<evidence type="ECO:0000313" key="8">
    <source>
        <dbReference type="EMBL" id="WWD17033.1"/>
    </source>
</evidence>
<reference evidence="8" key="2">
    <citation type="submission" date="2024-01" db="EMBL/GenBank/DDBJ databases">
        <title>Comparative genomics of Cryptococcus and Kwoniella reveals pathogenesis evolution and contrasting modes of karyotype evolution via chromosome fusion or intercentromeric recombination.</title>
        <authorList>
            <person name="Coelho M.A."/>
            <person name="David-Palma M."/>
            <person name="Shea T."/>
            <person name="Bowers K."/>
            <person name="McGinley-Smith S."/>
            <person name="Mohammad A.W."/>
            <person name="Gnirke A."/>
            <person name="Yurkov A.M."/>
            <person name="Nowrousian M."/>
            <person name="Sun S."/>
            <person name="Cuomo C.A."/>
            <person name="Heitman J."/>
        </authorList>
    </citation>
    <scope>NUCLEOTIDE SEQUENCE</scope>
    <source>
        <strain evidence="8">CBS 12478</strain>
    </source>
</reference>
<feature type="compositionally biased region" description="Pro residues" evidence="7">
    <location>
        <begin position="1"/>
        <end position="16"/>
    </location>
</feature>
<name>A0A5M6C3Z2_9TREE</name>
<proteinExistence type="inferred from homology"/>
<evidence type="ECO:0000256" key="7">
    <source>
        <dbReference type="SAM" id="MobiDB-lite"/>
    </source>
</evidence>
<dbReference type="Proteomes" id="UP000322225">
    <property type="component" value="Chromosome 3"/>
</dbReference>
<dbReference type="Pfam" id="PF09748">
    <property type="entry name" value="Med10"/>
    <property type="match status" value="1"/>
</dbReference>
<dbReference type="OrthoDB" id="337270at2759"/>
<sequence>MSLAPPHLPSPAPTPSSLPSDHPHLHTQNPSHPSSNPESDPNHTNGDGGQEQDQAALRAEAESQLLRLSQDLYELEICAGEVGPGMEDAVPNYLMKINKAFVELSSLSTQMTDSVPHQIIDNVDRFKNPHYYTKQTITRATGENQFALGRVLGLESFRRQLHSALEEDFPQIPLPDRRHQPPPRPVDPSQEGQDGPSVKEEAGGNTAPSPERVIDGQATSTGALTNGQVKMEVEEQAPSGRPDTLG</sequence>
<dbReference type="InterPro" id="IPR019145">
    <property type="entry name" value="Mediator_Med10"/>
</dbReference>
<comment type="subunit">
    <text evidence="6">Component of the Mediator complex.</text>
</comment>
<comment type="similarity">
    <text evidence="2 6">Belongs to the Mediator complex subunit 10 family.</text>
</comment>
<organism evidence="8 9">
    <name type="scientific">Kwoniella shandongensis</name>
    <dbReference type="NCBI Taxonomy" id="1734106"/>
    <lineage>
        <taxon>Eukaryota</taxon>
        <taxon>Fungi</taxon>
        <taxon>Dikarya</taxon>
        <taxon>Basidiomycota</taxon>
        <taxon>Agaricomycotina</taxon>
        <taxon>Tremellomycetes</taxon>
        <taxon>Tremellales</taxon>
        <taxon>Cryptococcaceae</taxon>
        <taxon>Kwoniella</taxon>
    </lineage>
</organism>
<evidence type="ECO:0000256" key="6">
    <source>
        <dbReference type="RuleBase" id="RU364146"/>
    </source>
</evidence>
<comment type="function">
    <text evidence="6">Component of the Mediator complex, a coactivator involved in the regulated transcription of nearly all RNA polymerase II-dependent genes. Mediator functions as a bridge to convey information from gene-specific regulatory proteins to the basal RNA polymerase II transcription machinery. Mediator is recruited to promoters by direct interactions with regulatory proteins and serves as a scaffold for the assembly of a functional preinitiation complex with RNA polymerase II and the general transcription factors.</text>
</comment>
<dbReference type="GO" id="GO:0016592">
    <property type="term" value="C:mediator complex"/>
    <property type="evidence" value="ECO:0007669"/>
    <property type="project" value="InterPro"/>
</dbReference>
<keyword evidence="9" id="KW-1185">Reference proteome</keyword>
<dbReference type="GO" id="GO:0003712">
    <property type="term" value="F:transcription coregulator activity"/>
    <property type="evidence" value="ECO:0007669"/>
    <property type="project" value="InterPro"/>
</dbReference>
<keyword evidence="6" id="KW-0010">Activator</keyword>
<evidence type="ECO:0000256" key="2">
    <source>
        <dbReference type="ARBA" id="ARBA00005389"/>
    </source>
</evidence>
<evidence type="ECO:0000256" key="1">
    <source>
        <dbReference type="ARBA" id="ARBA00004123"/>
    </source>
</evidence>
<evidence type="ECO:0000313" key="9">
    <source>
        <dbReference type="Proteomes" id="UP000322225"/>
    </source>
</evidence>
<feature type="region of interest" description="Disordered" evidence="7">
    <location>
        <begin position="1"/>
        <end position="55"/>
    </location>
</feature>
<reference evidence="8" key="1">
    <citation type="submission" date="2017-08" db="EMBL/GenBank/DDBJ databases">
        <authorList>
            <person name="Cuomo C."/>
            <person name="Billmyre B."/>
            <person name="Heitman J."/>
        </authorList>
    </citation>
    <scope>NUCLEOTIDE SEQUENCE</scope>
    <source>
        <strain evidence="8">CBS 12478</strain>
    </source>
</reference>
<feature type="compositionally biased region" description="Polar residues" evidence="7">
    <location>
        <begin position="217"/>
        <end position="228"/>
    </location>
</feature>
<evidence type="ECO:0000256" key="4">
    <source>
        <dbReference type="ARBA" id="ARBA00023163"/>
    </source>
</evidence>
<evidence type="ECO:0000256" key="5">
    <source>
        <dbReference type="ARBA" id="ARBA00023242"/>
    </source>
</evidence>
<accession>A0A5M6C3Z2</accession>
<feature type="region of interest" description="Disordered" evidence="7">
    <location>
        <begin position="166"/>
        <end position="246"/>
    </location>
</feature>
<keyword evidence="3 6" id="KW-0805">Transcription regulation</keyword>
<comment type="subcellular location">
    <subcellularLocation>
        <location evidence="1 6">Nucleus</location>
    </subcellularLocation>
</comment>
<protein>
    <recommendedName>
        <fullName evidence="6">Mediator of RNA polymerase II transcription subunit 10</fullName>
    </recommendedName>
    <alternativeName>
        <fullName evidence="6">Mediator complex subunit 10</fullName>
    </alternativeName>
</protein>
<keyword evidence="5 6" id="KW-0539">Nucleus</keyword>